<dbReference type="PANTHER" id="PTHR31064:SF30">
    <property type="entry name" value="HIGH-AFFINITY POTASSIUM TRANSPORT PROTEIN-RELATED"/>
    <property type="match status" value="1"/>
</dbReference>
<evidence type="ECO:0000256" key="8">
    <source>
        <dbReference type="ARBA" id="ARBA00023065"/>
    </source>
</evidence>
<evidence type="ECO:0000256" key="7">
    <source>
        <dbReference type="ARBA" id="ARBA00022989"/>
    </source>
</evidence>
<name>A0A9N9LJX7_9HELO</name>
<comment type="caution">
    <text evidence="12">The sequence shown here is derived from an EMBL/GenBank/DDBJ whole genome shotgun (WGS) entry which is preliminary data.</text>
</comment>
<dbReference type="GO" id="GO:0030007">
    <property type="term" value="P:intracellular potassium ion homeostasis"/>
    <property type="evidence" value="ECO:0007669"/>
    <property type="project" value="UniProtKB-UniRule"/>
</dbReference>
<dbReference type="EMBL" id="CAJVRM010000191">
    <property type="protein sequence ID" value="CAG8976790.1"/>
    <property type="molecule type" value="Genomic_DNA"/>
</dbReference>
<feature type="compositionally biased region" description="Basic and acidic residues" evidence="11">
    <location>
        <begin position="231"/>
        <end position="273"/>
    </location>
</feature>
<evidence type="ECO:0000256" key="6">
    <source>
        <dbReference type="ARBA" id="ARBA00022958"/>
    </source>
</evidence>
<evidence type="ECO:0000313" key="12">
    <source>
        <dbReference type="EMBL" id="CAG8976790.1"/>
    </source>
</evidence>
<sequence>MFPIIHDVWHHIAALKPSFLSKSPHFNFITAHYFWIIGNAILASICLYPNGNLRYIDALFLASGSATQSGLNTVDINRLNTWQQVVLYLTPMLTNPITVNSFVVFLRLYWFEKRFQHIAKEATKTRRYMSKTITKSKGNEQDIDKEEMGVGGRSIVVLHNTTVPNGMTDENASAGDLAHHIEKLRILEEEKGGRSSGESSERTKRQESGTGSANRSKSPGAIDRGQTQIKFADDPELRRPPRRAHEEHIAILERQRKQDDGAVLRIPGPRDADAGIAPQAVDHSEGEDEICQTLSGDSKSEHTAVLDRDDHITFDDSARPRNITIEEPNKPSTAEHLAEDATAAKNAAGGALRMRRPKLSTAKTIRDDDETINPVTRTGTFQAIRHALTQSKDEPMPYLSWAPTVGRNSLFVDLTEDQREELGGIEYRSLKSLAMILTCYFWGFSLLGLVGLLPWIVESATWGPVVDAAGQGRVWWGFFTANSAFTDLGFTLTPDSMISFQFAIWPLLLMSFLIIIGNTGFPIMLRIIIYVTSLFVSKTSGIYQELKFLLDHPRRCFTLLFPSKATWWLFWILMILNGADLVAFLILDLGNPAVTHLPLNIRFLDGWFQAASTRTAGFAVINLAELHPAIQVSYLVMMYISVMPIAMTVRRTNVYEEDSLGIYGSTAEEIEDSEPSYIGTHLRRQLSFDLWYIFLGFFIISISEGPRIQDIKDSSFTMFSVLFEIVSAYGTVGLSLGYTGINASFSAEFGVIAKLVIIAMQIRGRHRGLPYELDRAVLLPSEKLAAKEAVGRDDITGMTRSNTANSKLSRTNTKERRSGQGSQNIFSTVFHPGPTIPNRSGERGMFDRRHSIAAPPRRGSGFSRSVSPSAFKRERSRSRKDSRIGEKLGDGTNESARGRTEGRRSFFQEGVNPAPKDATKP</sequence>
<keyword evidence="5 10" id="KW-0812">Transmembrane</keyword>
<feature type="transmembrane region" description="Helical" evidence="10">
    <location>
        <begin position="632"/>
        <end position="649"/>
    </location>
</feature>
<evidence type="ECO:0000256" key="3">
    <source>
        <dbReference type="ARBA" id="ARBA00022448"/>
    </source>
</evidence>
<dbReference type="InterPro" id="IPR004773">
    <property type="entry name" value="K/Na_transp_Trk1/HKT1"/>
</dbReference>
<feature type="transmembrane region" description="Helical" evidence="10">
    <location>
        <begin position="567"/>
        <end position="587"/>
    </location>
</feature>
<reference evidence="12" key="1">
    <citation type="submission" date="2021-07" db="EMBL/GenBank/DDBJ databases">
        <authorList>
            <person name="Durling M."/>
        </authorList>
    </citation>
    <scope>NUCLEOTIDE SEQUENCE</scope>
</reference>
<feature type="transmembrane region" description="Helical" evidence="10">
    <location>
        <begin position="502"/>
        <end position="521"/>
    </location>
</feature>
<feature type="region of interest" description="Disordered" evidence="11">
    <location>
        <begin position="795"/>
        <end position="921"/>
    </location>
</feature>
<feature type="compositionally biased region" description="Basic and acidic residues" evidence="11">
    <location>
        <begin position="187"/>
        <end position="207"/>
    </location>
</feature>
<keyword evidence="3 10" id="KW-0813">Transport</keyword>
<feature type="compositionally biased region" description="Polar residues" evidence="11">
    <location>
        <begin position="798"/>
        <end position="811"/>
    </location>
</feature>
<accession>A0A9N9LJX7</accession>
<dbReference type="NCBIfam" id="TIGR00934">
    <property type="entry name" value="2a38euk"/>
    <property type="match status" value="1"/>
</dbReference>
<protein>
    <recommendedName>
        <fullName evidence="10">Potassium transport protein</fullName>
    </recommendedName>
</protein>
<feature type="compositionally biased region" description="Polar residues" evidence="11">
    <location>
        <begin position="208"/>
        <end position="217"/>
    </location>
</feature>
<feature type="transmembrane region" description="Helical" evidence="10">
    <location>
        <begin position="718"/>
        <end position="738"/>
    </location>
</feature>
<dbReference type="Pfam" id="PF02386">
    <property type="entry name" value="TrkH"/>
    <property type="match status" value="1"/>
</dbReference>
<dbReference type="PIRSF" id="PIRSF002450">
    <property type="entry name" value="K+_transpter_TRK"/>
    <property type="match status" value="1"/>
</dbReference>
<comment type="similarity">
    <text evidence="2 10">Belongs to the TrkH potassium transport family.</text>
</comment>
<dbReference type="InterPro" id="IPR015958">
    <property type="entry name" value="Trk1_fungi"/>
</dbReference>
<dbReference type="Proteomes" id="UP000701801">
    <property type="component" value="Unassembled WGS sequence"/>
</dbReference>
<evidence type="ECO:0000313" key="13">
    <source>
        <dbReference type="Proteomes" id="UP000701801"/>
    </source>
</evidence>
<evidence type="ECO:0000256" key="10">
    <source>
        <dbReference type="PIRNR" id="PIRNR002450"/>
    </source>
</evidence>
<evidence type="ECO:0000256" key="2">
    <source>
        <dbReference type="ARBA" id="ARBA00009137"/>
    </source>
</evidence>
<comment type="subcellular location">
    <subcellularLocation>
        <location evidence="1">Membrane</location>
        <topology evidence="1">Multi-pass membrane protein</topology>
    </subcellularLocation>
</comment>
<keyword evidence="13" id="KW-1185">Reference proteome</keyword>
<evidence type="ECO:0000256" key="4">
    <source>
        <dbReference type="ARBA" id="ARBA00022538"/>
    </source>
</evidence>
<feature type="transmembrane region" description="Helical" evidence="10">
    <location>
        <begin position="433"/>
        <end position="453"/>
    </location>
</feature>
<evidence type="ECO:0000256" key="5">
    <source>
        <dbReference type="ARBA" id="ARBA00022692"/>
    </source>
</evidence>
<evidence type="ECO:0000256" key="11">
    <source>
        <dbReference type="SAM" id="MobiDB-lite"/>
    </source>
</evidence>
<keyword evidence="7 10" id="KW-1133">Transmembrane helix</keyword>
<gene>
    <name evidence="12" type="ORF">HYALB_00012033</name>
</gene>
<dbReference type="OrthoDB" id="9999863at2759"/>
<dbReference type="AlphaFoldDB" id="A0A9N9LJX7"/>
<keyword evidence="4 10" id="KW-0633">Potassium transport</keyword>
<feature type="transmembrane region" description="Helical" evidence="10">
    <location>
        <begin position="744"/>
        <end position="762"/>
    </location>
</feature>
<dbReference type="GO" id="GO:0140107">
    <property type="term" value="F:high-affinity potassium ion transmembrane transporter activity"/>
    <property type="evidence" value="ECO:0007669"/>
    <property type="project" value="TreeGrafter"/>
</dbReference>
<organism evidence="12 13">
    <name type="scientific">Hymenoscyphus albidus</name>
    <dbReference type="NCBI Taxonomy" id="595503"/>
    <lineage>
        <taxon>Eukaryota</taxon>
        <taxon>Fungi</taxon>
        <taxon>Dikarya</taxon>
        <taxon>Ascomycota</taxon>
        <taxon>Pezizomycotina</taxon>
        <taxon>Leotiomycetes</taxon>
        <taxon>Helotiales</taxon>
        <taxon>Helotiaceae</taxon>
        <taxon>Hymenoscyphus</taxon>
    </lineage>
</organism>
<proteinExistence type="inferred from homology"/>
<keyword evidence="8 10" id="KW-0406">Ion transport</keyword>
<feature type="compositionally biased region" description="Basic and acidic residues" evidence="11">
    <location>
        <begin position="896"/>
        <end position="906"/>
    </location>
</feature>
<dbReference type="GO" id="GO:0005886">
    <property type="term" value="C:plasma membrane"/>
    <property type="evidence" value="ECO:0007669"/>
    <property type="project" value="InterPro"/>
</dbReference>
<feature type="compositionally biased region" description="Basic and acidic residues" evidence="11">
    <location>
        <begin position="840"/>
        <end position="850"/>
    </location>
</feature>
<dbReference type="GO" id="GO:1990573">
    <property type="term" value="P:potassium ion import across plasma membrane"/>
    <property type="evidence" value="ECO:0007669"/>
    <property type="project" value="TreeGrafter"/>
</dbReference>
<dbReference type="InterPro" id="IPR003445">
    <property type="entry name" value="Cat_transpt"/>
</dbReference>
<evidence type="ECO:0000256" key="1">
    <source>
        <dbReference type="ARBA" id="ARBA00004141"/>
    </source>
</evidence>
<keyword evidence="9 10" id="KW-0472">Membrane</keyword>
<keyword evidence="6 10" id="KW-0630">Potassium</keyword>
<dbReference type="InterPro" id="IPR051143">
    <property type="entry name" value="TrkH_K-transport"/>
</dbReference>
<feature type="transmembrane region" description="Helical" evidence="10">
    <location>
        <begin position="690"/>
        <end position="706"/>
    </location>
</feature>
<dbReference type="PANTHER" id="PTHR31064">
    <property type="entry name" value="POTASSIUM TRANSPORT PROTEIN DDB_G0292412-RELATED"/>
    <property type="match status" value="1"/>
</dbReference>
<evidence type="ECO:0000256" key="9">
    <source>
        <dbReference type="ARBA" id="ARBA00023136"/>
    </source>
</evidence>
<feature type="transmembrane region" description="Helical" evidence="10">
    <location>
        <begin position="26"/>
        <end position="48"/>
    </location>
</feature>
<feature type="compositionally biased region" description="Basic and acidic residues" evidence="11">
    <location>
        <begin position="879"/>
        <end position="889"/>
    </location>
</feature>
<feature type="region of interest" description="Disordered" evidence="11">
    <location>
        <begin position="187"/>
        <end position="285"/>
    </location>
</feature>